<name>A0A366SEB5_9ENTE</name>
<dbReference type="Proteomes" id="UP000252800">
    <property type="component" value="Unassembled WGS sequence"/>
</dbReference>
<gene>
    <name evidence="1" type="ORF">EB18_01899</name>
</gene>
<dbReference type="InterPro" id="IPR011067">
    <property type="entry name" value="Plasmid_toxin/cell-grow_inhib"/>
</dbReference>
<dbReference type="EMBL" id="LEOY01000017">
    <property type="protein sequence ID" value="RBR28105.1"/>
    <property type="molecule type" value="Genomic_DNA"/>
</dbReference>
<dbReference type="AlphaFoldDB" id="A0A366SEB5"/>
<dbReference type="RefSeq" id="WP_113784989.1">
    <property type="nucleotide sequence ID" value="NZ_CP144498.1"/>
</dbReference>
<evidence type="ECO:0008006" key="3">
    <source>
        <dbReference type="Google" id="ProtNLM"/>
    </source>
</evidence>
<evidence type="ECO:0000313" key="1">
    <source>
        <dbReference type="EMBL" id="RBR28105.1"/>
    </source>
</evidence>
<sequence>MNNKNLIGEVRGSRFPYFNSTNQQIEFKSRPVLIINCEKEHGPCDLTVLPISTIPRRQNINSTYDIFIDISIYNKLSLKRNCFCRTNKVSTVHSGELTASAMGNIKIDYPKLYSEIITKFKVFTDEISPSQS</sequence>
<dbReference type="Gene3D" id="2.30.30.110">
    <property type="match status" value="1"/>
</dbReference>
<evidence type="ECO:0000313" key="2">
    <source>
        <dbReference type="Proteomes" id="UP000252800"/>
    </source>
</evidence>
<comment type="caution">
    <text evidence="1">The sequence shown here is derived from an EMBL/GenBank/DDBJ whole genome shotgun (WGS) entry which is preliminary data.</text>
</comment>
<proteinExistence type="predicted"/>
<reference evidence="1 2" key="1">
    <citation type="submission" date="2015-06" db="EMBL/GenBank/DDBJ databases">
        <title>The Genome Sequence of Enterococcus cecorum 170AEA1.</title>
        <authorList>
            <consortium name="The Broad Institute Genomics Platform"/>
            <consortium name="The Broad Institute Genome Sequencing Center for Infectious Disease"/>
            <person name="Earl A.M."/>
            <person name="Van Tyne D."/>
            <person name="Lebreton F."/>
            <person name="Saavedra J.T."/>
            <person name="Gilmore M.S."/>
            <person name="Manson McGuire A."/>
            <person name="Clock S."/>
            <person name="Crupain M."/>
            <person name="Rangan U."/>
            <person name="Young S."/>
            <person name="Abouelleil A."/>
            <person name="Cao P."/>
            <person name="Chapman S.B."/>
            <person name="Griggs A."/>
            <person name="Priest M."/>
            <person name="Shea T."/>
            <person name="Wortman J."/>
            <person name="Nusbaum C."/>
            <person name="Birren B."/>
        </authorList>
    </citation>
    <scope>NUCLEOTIDE SEQUENCE [LARGE SCALE GENOMIC DNA]</scope>
    <source>
        <strain evidence="1 2">170AEA1</strain>
    </source>
</reference>
<protein>
    <recommendedName>
        <fullName evidence="3">Type II toxin-antitoxin system PemK/MazF family toxin</fullName>
    </recommendedName>
</protein>
<organism evidence="1 2">
    <name type="scientific">Enterococcus cecorum</name>
    <dbReference type="NCBI Taxonomy" id="44008"/>
    <lineage>
        <taxon>Bacteria</taxon>
        <taxon>Bacillati</taxon>
        <taxon>Bacillota</taxon>
        <taxon>Bacilli</taxon>
        <taxon>Lactobacillales</taxon>
        <taxon>Enterococcaceae</taxon>
        <taxon>Enterococcus</taxon>
    </lineage>
</organism>
<accession>A0A366SEB5</accession>